<dbReference type="NCBIfam" id="NF010372">
    <property type="entry name" value="PRK13798.1"/>
    <property type="match status" value="1"/>
</dbReference>
<sequence length="194" mass="20278">MLLEEFHALPVAAAEALVRTCAEVPWWAAAVVAARPYPSVSALRAQAEVQALAWGATDVAQALADHPRIGERHRAAGATADLSAREQAGVDPGDADVAARLAAGNARYERRFGRVFLVRAAGRSSTEILALLEQRLRHDDATEAEVVAQQLREIAALRLAGLVTGDLRPSVPSATAATNATTRTAASTARGTGA</sequence>
<dbReference type="EC" id="4.1.1.97" evidence="3"/>
<dbReference type="InterPro" id="IPR036778">
    <property type="entry name" value="OHCU_decarboxylase_sf"/>
</dbReference>
<dbReference type="Proteomes" id="UP001316384">
    <property type="component" value="Chromosome"/>
</dbReference>
<evidence type="ECO:0000259" key="8">
    <source>
        <dbReference type="Pfam" id="PF09349"/>
    </source>
</evidence>
<evidence type="ECO:0000313" key="9">
    <source>
        <dbReference type="EMBL" id="UUI70909.1"/>
    </source>
</evidence>
<evidence type="ECO:0000256" key="4">
    <source>
        <dbReference type="ARBA" id="ARBA00022631"/>
    </source>
</evidence>
<dbReference type="Pfam" id="PF09349">
    <property type="entry name" value="OHCU_decarbox"/>
    <property type="match status" value="1"/>
</dbReference>
<dbReference type="InterPro" id="IPR017595">
    <property type="entry name" value="OHCU_decarboxylase-2"/>
</dbReference>
<evidence type="ECO:0000256" key="7">
    <source>
        <dbReference type="SAM" id="MobiDB-lite"/>
    </source>
</evidence>
<keyword evidence="6 9" id="KW-0456">Lyase</keyword>
<keyword evidence="4" id="KW-0659">Purine metabolism</keyword>
<reference evidence="9 10" key="1">
    <citation type="submission" date="2022-07" db="EMBL/GenBank/DDBJ databases">
        <title>Novel species in genus cellulomonas.</title>
        <authorList>
            <person name="Ye L."/>
        </authorList>
    </citation>
    <scope>NUCLEOTIDE SEQUENCE [LARGE SCALE GENOMIC DNA]</scope>
    <source>
        <strain evidence="10">zg-B89</strain>
    </source>
</reference>
<keyword evidence="5" id="KW-0210">Decarboxylase</keyword>
<evidence type="ECO:0000313" key="10">
    <source>
        <dbReference type="Proteomes" id="UP001316384"/>
    </source>
</evidence>
<dbReference type="GO" id="GO:0051997">
    <property type="term" value="F:2-oxo-4-hydroxy-4-carboxy-5-ureidoimidazoline decarboxylase activity"/>
    <property type="evidence" value="ECO:0007669"/>
    <property type="project" value="UniProtKB-EC"/>
</dbReference>
<dbReference type="RefSeq" id="WP_227576244.1">
    <property type="nucleotide sequence ID" value="NZ_CP101987.1"/>
</dbReference>
<feature type="region of interest" description="Disordered" evidence="7">
    <location>
        <begin position="171"/>
        <end position="194"/>
    </location>
</feature>
<dbReference type="NCBIfam" id="TIGR03180">
    <property type="entry name" value="UraD_2"/>
    <property type="match status" value="1"/>
</dbReference>
<comment type="pathway">
    <text evidence="2">Purine metabolism; urate degradation; (S)-allantoin from urate: step 3/3.</text>
</comment>
<accession>A0ABY5KK76</accession>
<evidence type="ECO:0000256" key="5">
    <source>
        <dbReference type="ARBA" id="ARBA00022793"/>
    </source>
</evidence>
<evidence type="ECO:0000256" key="1">
    <source>
        <dbReference type="ARBA" id="ARBA00001163"/>
    </source>
</evidence>
<gene>
    <name evidence="9" type="primary">uraD</name>
    <name evidence="9" type="ORF">NP048_14070</name>
</gene>
<dbReference type="InterPro" id="IPR018020">
    <property type="entry name" value="OHCU_decarboxylase"/>
</dbReference>
<name>A0ABY5KK76_9CELL</name>
<feature type="compositionally biased region" description="Low complexity" evidence="7">
    <location>
        <begin position="173"/>
        <end position="194"/>
    </location>
</feature>
<dbReference type="EMBL" id="CP101987">
    <property type="protein sequence ID" value="UUI70909.1"/>
    <property type="molecule type" value="Genomic_DNA"/>
</dbReference>
<evidence type="ECO:0000256" key="3">
    <source>
        <dbReference type="ARBA" id="ARBA00012257"/>
    </source>
</evidence>
<dbReference type="PANTHER" id="PTHR43466:SF1">
    <property type="entry name" value="2-OXO-4-HYDROXY-4-CARBOXY-5-UREIDOIMIDAZOLINE DECARBOXYLASE-RELATED"/>
    <property type="match status" value="1"/>
</dbReference>
<keyword evidence="10" id="KW-1185">Reference proteome</keyword>
<organism evidence="9 10">
    <name type="scientific">Cellulomonas xiejunii</name>
    <dbReference type="NCBI Taxonomy" id="2968083"/>
    <lineage>
        <taxon>Bacteria</taxon>
        <taxon>Bacillati</taxon>
        <taxon>Actinomycetota</taxon>
        <taxon>Actinomycetes</taxon>
        <taxon>Micrococcales</taxon>
        <taxon>Cellulomonadaceae</taxon>
        <taxon>Cellulomonas</taxon>
    </lineage>
</organism>
<feature type="domain" description="Oxo-4-hydroxy-4-carboxy-5-ureidoimidazoline decarboxylase" evidence="8">
    <location>
        <begin position="8"/>
        <end position="160"/>
    </location>
</feature>
<dbReference type="SUPFAM" id="SSF158694">
    <property type="entry name" value="UraD-Like"/>
    <property type="match status" value="1"/>
</dbReference>
<comment type="catalytic activity">
    <reaction evidence="1">
        <text>5-hydroxy-2-oxo-4-ureido-2,5-dihydro-1H-imidazole-5-carboxylate + H(+) = (S)-allantoin + CO2</text>
        <dbReference type="Rhea" id="RHEA:26301"/>
        <dbReference type="ChEBI" id="CHEBI:15378"/>
        <dbReference type="ChEBI" id="CHEBI:15678"/>
        <dbReference type="ChEBI" id="CHEBI:16526"/>
        <dbReference type="ChEBI" id="CHEBI:58639"/>
        <dbReference type="EC" id="4.1.1.97"/>
    </reaction>
</comment>
<evidence type="ECO:0000256" key="2">
    <source>
        <dbReference type="ARBA" id="ARBA00004754"/>
    </source>
</evidence>
<evidence type="ECO:0000256" key="6">
    <source>
        <dbReference type="ARBA" id="ARBA00023239"/>
    </source>
</evidence>
<dbReference type="PANTHER" id="PTHR43466">
    <property type="entry name" value="2-OXO-4-HYDROXY-4-CARBOXY-5-UREIDOIMIDAZOLINE DECARBOXYLASE-RELATED"/>
    <property type="match status" value="1"/>
</dbReference>
<proteinExistence type="predicted"/>
<protein>
    <recommendedName>
        <fullName evidence="3">2-oxo-4-hydroxy-4-carboxy-5-ureidoimidazoline decarboxylase</fullName>
        <ecNumber evidence="3">4.1.1.97</ecNumber>
    </recommendedName>
</protein>
<dbReference type="Gene3D" id="1.10.3330.10">
    <property type="entry name" value="Oxo-4-hydroxy-4-carboxy-5-ureidoimidazoline decarboxylase"/>
    <property type="match status" value="1"/>
</dbReference>